<dbReference type="Proteomes" id="UP000277858">
    <property type="component" value="Chromosome"/>
</dbReference>
<evidence type="ECO:0000256" key="2">
    <source>
        <dbReference type="SAM" id="MobiDB-lite"/>
    </source>
</evidence>
<dbReference type="EMBL" id="LR134473">
    <property type="protein sequence ID" value="VEI02020.1"/>
    <property type="molecule type" value="Genomic_DNA"/>
</dbReference>
<keyword evidence="5" id="KW-1185">Reference proteome</keyword>
<dbReference type="PANTHER" id="PTHR37313">
    <property type="entry name" value="UPF0749 PROTEIN RV1825"/>
    <property type="match status" value="1"/>
</dbReference>
<dbReference type="Pfam" id="PF05949">
    <property type="entry name" value="DUF881"/>
    <property type="match status" value="1"/>
</dbReference>
<dbReference type="AlphaFoldDB" id="A0A3S4WV24"/>
<feature type="region of interest" description="Disordered" evidence="2">
    <location>
        <begin position="1"/>
        <end position="41"/>
    </location>
</feature>
<dbReference type="InterPro" id="IPR010273">
    <property type="entry name" value="DUF881"/>
</dbReference>
<evidence type="ECO:0000313" key="4">
    <source>
        <dbReference type="EMBL" id="VEI02020.1"/>
    </source>
</evidence>
<reference evidence="4 5" key="1">
    <citation type="submission" date="2018-12" db="EMBL/GenBank/DDBJ databases">
        <authorList>
            <consortium name="Pathogen Informatics"/>
        </authorList>
    </citation>
    <scope>NUCLEOTIDE SEQUENCE [LARGE SCALE GENOMIC DNA]</scope>
    <source>
        <strain evidence="4 5">NCTC13652</strain>
    </source>
</reference>
<sequence length="277" mass="29220">MPDPHQNPEQQDIRAPQDSPSPRASSGTQDGPGTDRQKPSHRARILHDLAHPASGQLIVAIILCLCSFAVVTQVRSRADEDPFASMRRADLVTMLDSLSTSSRQLDSELAELRDTQRQLQSGADSRQAAQKQAATRLSQLQVLSGTVPVQGPGITIRIADPGAKVTSDILLDAVEELRDAGAEAISLNGKVRVVASTWFASGADSVIASGTPISRPITIQAIGDPHSLEEGARFRGGLVSQVQAPQVGGSVQITSSTLIRITAVATPAPMTHASPVR</sequence>
<dbReference type="GO" id="GO:0005886">
    <property type="term" value="C:plasma membrane"/>
    <property type="evidence" value="ECO:0007669"/>
    <property type="project" value="TreeGrafter"/>
</dbReference>
<dbReference type="OrthoDB" id="3211287at2"/>
<gene>
    <name evidence="4" type="ORF">NCTC13652_00185</name>
</gene>
<proteinExistence type="inferred from homology"/>
<dbReference type="Gene3D" id="3.30.70.1880">
    <property type="entry name" value="Protein of unknown function DUF881"/>
    <property type="match status" value="1"/>
</dbReference>
<keyword evidence="3" id="KW-1133">Transmembrane helix</keyword>
<comment type="similarity">
    <text evidence="1">Belongs to the UPF0749 family.</text>
</comment>
<accession>A0A3S4WV24</accession>
<evidence type="ECO:0000313" key="5">
    <source>
        <dbReference type="Proteomes" id="UP000277858"/>
    </source>
</evidence>
<name>A0A3S4WV24_9ACTN</name>
<evidence type="ECO:0000256" key="1">
    <source>
        <dbReference type="ARBA" id="ARBA00009108"/>
    </source>
</evidence>
<feature type="compositionally biased region" description="Polar residues" evidence="2">
    <location>
        <begin position="18"/>
        <end position="31"/>
    </location>
</feature>
<feature type="transmembrane region" description="Helical" evidence="3">
    <location>
        <begin position="53"/>
        <end position="71"/>
    </location>
</feature>
<keyword evidence="3" id="KW-0472">Membrane</keyword>
<keyword evidence="3" id="KW-0812">Transmembrane</keyword>
<dbReference type="PANTHER" id="PTHR37313:SF2">
    <property type="entry name" value="UPF0749 PROTEIN YLXX"/>
    <property type="match status" value="1"/>
</dbReference>
<dbReference type="STRING" id="1122997.GCA_000425285_00653"/>
<evidence type="ECO:0000256" key="3">
    <source>
        <dbReference type="SAM" id="Phobius"/>
    </source>
</evidence>
<dbReference type="GeneID" id="82885600"/>
<dbReference type="RefSeq" id="WP_084149238.1">
    <property type="nucleotide sequence ID" value="NZ_CP025571.1"/>
</dbReference>
<organism evidence="4 5">
    <name type="scientific">Acidipropionibacterium jensenii</name>
    <dbReference type="NCBI Taxonomy" id="1749"/>
    <lineage>
        <taxon>Bacteria</taxon>
        <taxon>Bacillati</taxon>
        <taxon>Actinomycetota</taxon>
        <taxon>Actinomycetes</taxon>
        <taxon>Propionibacteriales</taxon>
        <taxon>Propionibacteriaceae</taxon>
        <taxon>Acidipropionibacterium</taxon>
    </lineage>
</organism>
<protein>
    <submittedName>
        <fullName evidence="4">Bacterial protein of uncharacterized function (DUF881)</fullName>
    </submittedName>
</protein>